<evidence type="ECO:0000259" key="1">
    <source>
        <dbReference type="PROSITE" id="PS51085"/>
    </source>
</evidence>
<dbReference type="InterPro" id="IPR001041">
    <property type="entry name" value="2Fe-2S_ferredoxin-type"/>
</dbReference>
<dbReference type="Gene3D" id="3.30.70.20">
    <property type="match status" value="1"/>
</dbReference>
<dbReference type="InterPro" id="IPR017900">
    <property type="entry name" value="4Fe4S_Fe_S_CS"/>
</dbReference>
<dbReference type="Pfam" id="PF13510">
    <property type="entry name" value="Fer2_4"/>
    <property type="match status" value="1"/>
</dbReference>
<dbReference type="GO" id="GO:0016020">
    <property type="term" value="C:membrane"/>
    <property type="evidence" value="ECO:0007669"/>
    <property type="project" value="InterPro"/>
</dbReference>
<sequence>MPTVTIDGRKVRVKKDATVLDAAKKAGVWIPTLCYHPAISPDAVCRLCMVELDRGDWRQLITACNYPVRRDIVIYVSSKGAQQARRGVMELLLARAPESQELKVLAERMGVKETRYPNVTESQRNCILCGLCVRICEEIIGQAAIGFAGRGADRTVAVPFRQPSD</sequence>
<dbReference type="SUPFAM" id="SSF54292">
    <property type="entry name" value="2Fe-2S ferredoxin-like"/>
    <property type="match status" value="1"/>
</dbReference>
<gene>
    <name evidence="2" type="ORF">S06H3_52632</name>
</gene>
<comment type="caution">
    <text evidence="2">The sequence shown here is derived from an EMBL/GenBank/DDBJ whole genome shotgun (WGS) entry which is preliminary data.</text>
</comment>
<evidence type="ECO:0000313" key="2">
    <source>
        <dbReference type="EMBL" id="GAI50813.1"/>
    </source>
</evidence>
<dbReference type="InterPro" id="IPR036010">
    <property type="entry name" value="2Fe-2S_ferredoxin-like_sf"/>
</dbReference>
<dbReference type="PROSITE" id="PS00198">
    <property type="entry name" value="4FE4S_FER_1"/>
    <property type="match status" value="1"/>
</dbReference>
<dbReference type="EMBL" id="BARV01033488">
    <property type="protein sequence ID" value="GAI50813.1"/>
    <property type="molecule type" value="Genomic_DNA"/>
</dbReference>
<dbReference type="CDD" id="cd00207">
    <property type="entry name" value="fer2"/>
    <property type="match status" value="1"/>
</dbReference>
<dbReference type="GO" id="GO:0042773">
    <property type="term" value="P:ATP synthesis coupled electron transport"/>
    <property type="evidence" value="ECO:0007669"/>
    <property type="project" value="InterPro"/>
</dbReference>
<dbReference type="AlphaFoldDB" id="X1P4M7"/>
<dbReference type="PROSITE" id="PS51085">
    <property type="entry name" value="2FE2S_FER_2"/>
    <property type="match status" value="1"/>
</dbReference>
<feature type="domain" description="2Fe-2S ferredoxin-type" evidence="1">
    <location>
        <begin position="2"/>
        <end position="80"/>
    </location>
</feature>
<proteinExistence type="predicted"/>
<dbReference type="Gene3D" id="3.10.20.740">
    <property type="match status" value="1"/>
</dbReference>
<dbReference type="GO" id="GO:0051536">
    <property type="term" value="F:iron-sulfur cluster binding"/>
    <property type="evidence" value="ECO:0007669"/>
    <property type="project" value="InterPro"/>
</dbReference>
<feature type="non-terminal residue" evidence="2">
    <location>
        <position position="165"/>
    </location>
</feature>
<protein>
    <recommendedName>
        <fullName evidence="1">2Fe-2S ferredoxin-type domain-containing protein</fullName>
    </recommendedName>
</protein>
<dbReference type="GO" id="GO:0008137">
    <property type="term" value="F:NADH dehydrogenase (ubiquinone) activity"/>
    <property type="evidence" value="ECO:0007669"/>
    <property type="project" value="InterPro"/>
</dbReference>
<name>X1P4M7_9ZZZZ</name>
<reference evidence="2" key="1">
    <citation type="journal article" date="2014" name="Front. Microbiol.">
        <title>High frequency of phylogenetically diverse reductive dehalogenase-homologous genes in deep subseafloor sedimentary metagenomes.</title>
        <authorList>
            <person name="Kawai M."/>
            <person name="Futagami T."/>
            <person name="Toyoda A."/>
            <person name="Takaki Y."/>
            <person name="Nishi S."/>
            <person name="Hori S."/>
            <person name="Arai W."/>
            <person name="Tsubouchi T."/>
            <person name="Morono Y."/>
            <person name="Uchiyama I."/>
            <person name="Ito T."/>
            <person name="Fujiyama A."/>
            <person name="Inagaki F."/>
            <person name="Takami H."/>
        </authorList>
    </citation>
    <scope>NUCLEOTIDE SEQUENCE</scope>
    <source>
        <strain evidence="2">Expedition CK06-06</strain>
    </source>
</reference>
<dbReference type="InterPro" id="IPR000283">
    <property type="entry name" value="NADH_UbQ_OxRdtase_75kDa_su_CS"/>
</dbReference>
<dbReference type="PROSITE" id="PS00641">
    <property type="entry name" value="COMPLEX1_75K_1"/>
    <property type="match status" value="1"/>
</dbReference>
<accession>X1P4M7</accession>
<organism evidence="2">
    <name type="scientific">marine sediment metagenome</name>
    <dbReference type="NCBI Taxonomy" id="412755"/>
    <lineage>
        <taxon>unclassified sequences</taxon>
        <taxon>metagenomes</taxon>
        <taxon>ecological metagenomes</taxon>
    </lineage>
</organism>